<comment type="similarity">
    <text evidence="1">Belongs to the CCDC93 family.</text>
</comment>
<feature type="coiled-coil region" evidence="3">
    <location>
        <begin position="312"/>
        <end position="346"/>
    </location>
</feature>
<feature type="domain" description="CCDC93 coiled-coil" evidence="5">
    <location>
        <begin position="73"/>
        <end position="531"/>
    </location>
</feature>
<dbReference type="AlphaFoldDB" id="A0A7S3BSN1"/>
<accession>A0A7S3BSN1</accession>
<feature type="domain" description="CCDC93 N-terminal" evidence="6">
    <location>
        <begin position="1"/>
        <end position="32"/>
    </location>
</feature>
<evidence type="ECO:0000256" key="2">
    <source>
        <dbReference type="ARBA" id="ARBA00023054"/>
    </source>
</evidence>
<dbReference type="InterPro" id="IPR048747">
    <property type="entry name" value="CCDC93_N"/>
</dbReference>
<gene>
    <name evidence="7" type="ORF">HERI1096_LOCUS35003</name>
</gene>
<keyword evidence="2 3" id="KW-0175">Coiled coil</keyword>
<evidence type="ECO:0000256" key="1">
    <source>
        <dbReference type="ARBA" id="ARBA00007219"/>
    </source>
</evidence>
<feature type="region of interest" description="Disordered" evidence="4">
    <location>
        <begin position="156"/>
        <end position="185"/>
    </location>
</feature>
<evidence type="ECO:0000256" key="3">
    <source>
        <dbReference type="SAM" id="Coils"/>
    </source>
</evidence>
<evidence type="ECO:0000259" key="6">
    <source>
        <dbReference type="Pfam" id="PF21673"/>
    </source>
</evidence>
<feature type="compositionally biased region" description="Acidic residues" evidence="4">
    <location>
        <begin position="158"/>
        <end position="184"/>
    </location>
</feature>
<dbReference type="InterPro" id="IPR039116">
    <property type="entry name" value="CCDC93"/>
</dbReference>
<name>A0A7S3BSN1_9EUKA</name>
<evidence type="ECO:0000313" key="7">
    <source>
        <dbReference type="EMBL" id="CAE0143789.1"/>
    </source>
</evidence>
<dbReference type="GO" id="GO:0006893">
    <property type="term" value="P:Golgi to plasma membrane transport"/>
    <property type="evidence" value="ECO:0007669"/>
    <property type="project" value="TreeGrafter"/>
</dbReference>
<proteinExistence type="inferred from homology"/>
<evidence type="ECO:0000259" key="5">
    <source>
        <dbReference type="Pfam" id="PF09762"/>
    </source>
</evidence>
<evidence type="ECO:0008006" key="8">
    <source>
        <dbReference type="Google" id="ProtNLM"/>
    </source>
</evidence>
<reference evidence="7" key="1">
    <citation type="submission" date="2021-01" db="EMBL/GenBank/DDBJ databases">
        <authorList>
            <person name="Corre E."/>
            <person name="Pelletier E."/>
            <person name="Niang G."/>
            <person name="Scheremetjew M."/>
            <person name="Finn R."/>
            <person name="Kale V."/>
            <person name="Holt S."/>
            <person name="Cochrane G."/>
            <person name="Meng A."/>
            <person name="Brown T."/>
            <person name="Cohen L."/>
        </authorList>
    </citation>
    <scope>NUCLEOTIDE SEQUENCE</scope>
    <source>
        <strain evidence="7">CCMP281</strain>
    </source>
</reference>
<dbReference type="PANTHER" id="PTHR16441:SF0">
    <property type="entry name" value="COILED-COIL DOMAIN-CONTAINING PROTEIN 93"/>
    <property type="match status" value="1"/>
</dbReference>
<dbReference type="InterPro" id="IPR019159">
    <property type="entry name" value="CCDC93_CC"/>
</dbReference>
<organism evidence="7">
    <name type="scientific">Haptolina ericina</name>
    <dbReference type="NCBI Taxonomy" id="156174"/>
    <lineage>
        <taxon>Eukaryota</taxon>
        <taxon>Haptista</taxon>
        <taxon>Haptophyta</taxon>
        <taxon>Prymnesiophyceae</taxon>
        <taxon>Prymnesiales</taxon>
        <taxon>Prymnesiaceae</taxon>
        <taxon>Haptolina</taxon>
    </lineage>
</organism>
<dbReference type="PANTHER" id="PTHR16441">
    <property type="entry name" value="FIDIPIDINE"/>
    <property type="match status" value="1"/>
</dbReference>
<sequence length="531" mass="59296">MKCAVPLQAHQLQGLDVEVLYPLVQWLVKQVYGRREEIESTMRRMSVAQFDQHCRAVPHLPPPTTKTDSLRSLYAPQRRCRLKETGEKTPMVHAQHVMLEYVGIKKGWTALKALHRMKVGLKGAAGALGSAQPGGTQGGESTDDLAKALSKVLVSGGADDEGDADAATGEEAEEAGEGSLEESDAGFGEKDLEKKMIAQLVGMGASDIHQHREDFAQKSDALMATGGMAQVYRIRSERDAMERRIEYENQQLQRELSQVAEASETAGAAADAAAATQAEVEKHGVKQQKMIESVESSGVDHQGESGDALRQIERVVALSAELTEKAKALQKEHAELMESRRQTLRQQLESPDLDIQKLDEIDRLLISERQKAQKMRQFNGQKGQKIASLQRQLDEVPNRAELVQYERRFRELYAQVAGKHEETKKYFNLYNTLEERKTYLSKEVSLINSINGNFAKLKAATKDKAPLADSIEGLTKSVAQSLEKVKQRLMDETASKDALQAAHDKLMDKERKYYKLIREMQVELQRSEELS</sequence>
<dbReference type="Pfam" id="PF09762">
    <property type="entry name" value="CCDC93_CC"/>
    <property type="match status" value="1"/>
</dbReference>
<dbReference type="EMBL" id="HBHX01063293">
    <property type="protein sequence ID" value="CAE0143789.1"/>
    <property type="molecule type" value="Transcribed_RNA"/>
</dbReference>
<dbReference type="Pfam" id="PF21673">
    <property type="entry name" value="CCDC93_N"/>
    <property type="match status" value="1"/>
</dbReference>
<protein>
    <recommendedName>
        <fullName evidence="8">Coiled-coil domain-containing protein 93</fullName>
    </recommendedName>
</protein>
<evidence type="ECO:0000256" key="4">
    <source>
        <dbReference type="SAM" id="MobiDB-lite"/>
    </source>
</evidence>